<dbReference type="InterPro" id="IPR001173">
    <property type="entry name" value="Glyco_trans_2-like"/>
</dbReference>
<accession>A0A4Q2UGP4</accession>
<dbReference type="SUPFAM" id="SSF53448">
    <property type="entry name" value="Nucleotide-diphospho-sugar transferases"/>
    <property type="match status" value="1"/>
</dbReference>
<evidence type="ECO:0000256" key="3">
    <source>
        <dbReference type="ARBA" id="ARBA00022679"/>
    </source>
</evidence>
<dbReference type="AlphaFoldDB" id="A0A4Q2UGP4"/>
<evidence type="ECO:0000256" key="2">
    <source>
        <dbReference type="ARBA" id="ARBA00022676"/>
    </source>
</evidence>
<dbReference type="RefSeq" id="WP_077919468.1">
    <property type="nucleotide sequence ID" value="NZ_SBLB01000005.1"/>
</dbReference>
<keyword evidence="3 5" id="KW-0808">Transferase</keyword>
<comment type="similarity">
    <text evidence="1">Belongs to the glycosyltransferase 2 family.</text>
</comment>
<keyword evidence="2" id="KW-0328">Glycosyltransferase</keyword>
<gene>
    <name evidence="5" type="ORF">EQG79_19540</name>
</gene>
<protein>
    <submittedName>
        <fullName evidence="5">Glycosyltransferase</fullName>
    </submittedName>
</protein>
<dbReference type="GO" id="GO:0016757">
    <property type="term" value="F:glycosyltransferase activity"/>
    <property type="evidence" value="ECO:0007669"/>
    <property type="project" value="UniProtKB-KW"/>
</dbReference>
<dbReference type="InterPro" id="IPR029044">
    <property type="entry name" value="Nucleotide-diphossugar_trans"/>
</dbReference>
<dbReference type="PANTHER" id="PTHR43179:SF12">
    <property type="entry name" value="GALACTOFURANOSYLTRANSFERASE GLFT2"/>
    <property type="match status" value="1"/>
</dbReference>
<evidence type="ECO:0000313" key="5">
    <source>
        <dbReference type="EMBL" id="RYC68543.1"/>
    </source>
</evidence>
<keyword evidence="6" id="KW-1185">Reference proteome</keyword>
<comment type="caution">
    <text evidence="5">The sequence shown here is derived from an EMBL/GenBank/DDBJ whole genome shotgun (WGS) entry which is preliminary data.</text>
</comment>
<dbReference type="Pfam" id="PF00535">
    <property type="entry name" value="Glycos_transf_2"/>
    <property type="match status" value="1"/>
</dbReference>
<dbReference type="Gene3D" id="3.90.550.10">
    <property type="entry name" value="Spore Coat Polysaccharide Biosynthesis Protein SpsA, Chain A"/>
    <property type="match status" value="1"/>
</dbReference>
<reference evidence="5 6" key="1">
    <citation type="submission" date="2019-01" db="EMBL/GenBank/DDBJ databases">
        <title>Spirosoma flava sp. nov., a propanil-degrading bacterium isolated from herbicide-contaminated soil.</title>
        <authorList>
            <person name="Zhang L."/>
            <person name="Jiang J.-D."/>
        </authorList>
    </citation>
    <scope>NUCLEOTIDE SEQUENCE [LARGE SCALE GENOMIC DNA]</scope>
    <source>
        <strain evidence="5 6">TY50</strain>
    </source>
</reference>
<feature type="domain" description="Glycosyltransferase 2-like" evidence="4">
    <location>
        <begin position="13"/>
        <end position="114"/>
    </location>
</feature>
<dbReference type="Proteomes" id="UP000290407">
    <property type="component" value="Unassembled WGS sequence"/>
</dbReference>
<evidence type="ECO:0000259" key="4">
    <source>
        <dbReference type="Pfam" id="PF00535"/>
    </source>
</evidence>
<organism evidence="5 6">
    <name type="scientific">Spirosoma sordidisoli</name>
    <dbReference type="NCBI Taxonomy" id="2502893"/>
    <lineage>
        <taxon>Bacteria</taxon>
        <taxon>Pseudomonadati</taxon>
        <taxon>Bacteroidota</taxon>
        <taxon>Cytophagia</taxon>
        <taxon>Cytophagales</taxon>
        <taxon>Cytophagaceae</taxon>
        <taxon>Spirosoma</taxon>
    </lineage>
</organism>
<sequence>MNNHSQIKVAGAIVLYNSEISVIDNIKSYINQVDTLFVVDNSETINESLIMSLETFFNIKYIFNGQNLGIANALNIAANAAINHGFDYLLTMDDDTLVPDNMVARMVTFLSERESDKIGILAAQSTPHLAGESHRYVYVTITSGNLLNLKAYKQCGPFLEKLFIDWVDHEYCMRLARNGYSVIELNYLLLNHRLGIRKHVSILGKTIHWTSHNPTRVYYRFRNTSYVMWKYAFYIPSKYYLIFMYELLKDVSKNMWLEDKRLYRSKMMLKGVLDCCKGKMGRYDG</sequence>
<dbReference type="EMBL" id="SBLB01000005">
    <property type="protein sequence ID" value="RYC68543.1"/>
    <property type="molecule type" value="Genomic_DNA"/>
</dbReference>
<name>A0A4Q2UGP4_9BACT</name>
<dbReference type="PANTHER" id="PTHR43179">
    <property type="entry name" value="RHAMNOSYLTRANSFERASE WBBL"/>
    <property type="match status" value="1"/>
</dbReference>
<proteinExistence type="inferred from homology"/>
<evidence type="ECO:0000313" key="6">
    <source>
        <dbReference type="Proteomes" id="UP000290407"/>
    </source>
</evidence>
<evidence type="ECO:0000256" key="1">
    <source>
        <dbReference type="ARBA" id="ARBA00006739"/>
    </source>
</evidence>